<protein>
    <recommendedName>
        <fullName evidence="1">Ig-like domain-containing protein</fullName>
    </recommendedName>
</protein>
<dbReference type="SUPFAM" id="SSF48726">
    <property type="entry name" value="Immunoglobulin"/>
    <property type="match status" value="2"/>
</dbReference>
<dbReference type="InterPro" id="IPR036179">
    <property type="entry name" value="Ig-like_dom_sf"/>
</dbReference>
<comment type="caution">
    <text evidence="2">The sequence shown here is derived from an EMBL/GenBank/DDBJ whole genome shotgun (WGS) entry which is preliminary data.</text>
</comment>
<feature type="domain" description="Ig-like" evidence="1">
    <location>
        <begin position="141"/>
        <end position="264"/>
    </location>
</feature>
<dbReference type="Pfam" id="PF07686">
    <property type="entry name" value="V-set"/>
    <property type="match status" value="1"/>
</dbReference>
<dbReference type="InterPro" id="IPR013151">
    <property type="entry name" value="Immunoglobulin_dom"/>
</dbReference>
<dbReference type="InterPro" id="IPR007110">
    <property type="entry name" value="Ig-like_dom"/>
</dbReference>
<dbReference type="SMART" id="SM00409">
    <property type="entry name" value="IG"/>
    <property type="match status" value="2"/>
</dbReference>
<gene>
    <name evidence="2" type="ORF">ACAOBT_LOCUS31160</name>
</gene>
<dbReference type="PANTHER" id="PTHR23279:SF2">
    <property type="entry name" value="DEFECTIVE PROBOSCIS EXTENSION RESPONSE 19, ISOFORM A"/>
    <property type="match status" value="1"/>
</dbReference>
<dbReference type="Proteomes" id="UP001152888">
    <property type="component" value="Unassembled WGS sequence"/>
</dbReference>
<dbReference type="InterPro" id="IPR037448">
    <property type="entry name" value="Zig-8"/>
</dbReference>
<dbReference type="OrthoDB" id="190835at2759"/>
<dbReference type="AlphaFoldDB" id="A0A9P0Q5L2"/>
<evidence type="ECO:0000259" key="1">
    <source>
        <dbReference type="PROSITE" id="PS50835"/>
    </source>
</evidence>
<evidence type="ECO:0000313" key="3">
    <source>
        <dbReference type="Proteomes" id="UP001152888"/>
    </source>
</evidence>
<accession>A0A9P0Q5L2</accession>
<dbReference type="SMART" id="SM00406">
    <property type="entry name" value="IGv"/>
    <property type="match status" value="1"/>
</dbReference>
<dbReference type="InterPro" id="IPR013106">
    <property type="entry name" value="Ig_V-set"/>
</dbReference>
<reference evidence="2" key="1">
    <citation type="submission" date="2022-03" db="EMBL/GenBank/DDBJ databases">
        <authorList>
            <person name="Sayadi A."/>
        </authorList>
    </citation>
    <scope>NUCLEOTIDE SEQUENCE</scope>
</reference>
<keyword evidence="3" id="KW-1185">Reference proteome</keyword>
<feature type="domain" description="Ig-like" evidence="1">
    <location>
        <begin position="34"/>
        <end position="138"/>
    </location>
</feature>
<name>A0A9P0Q5L2_ACAOB</name>
<evidence type="ECO:0000313" key="2">
    <source>
        <dbReference type="EMBL" id="CAH2009840.1"/>
    </source>
</evidence>
<dbReference type="Pfam" id="PF00047">
    <property type="entry name" value="ig"/>
    <property type="match status" value="1"/>
</dbReference>
<dbReference type="GO" id="GO:0050808">
    <property type="term" value="P:synapse organization"/>
    <property type="evidence" value="ECO:0007669"/>
    <property type="project" value="TreeGrafter"/>
</dbReference>
<dbReference type="SMART" id="SM00408">
    <property type="entry name" value="IGc2"/>
    <property type="match status" value="2"/>
</dbReference>
<sequence length="309" mass="33291">SDIKAKNEFYPHHHHDLRRCKRSYETRKGKDDIPVGENSLKTAGGEQGAVFLTENATVVVAQTSGTAKLPCVVRKLSNGVVSWIRKKDIPPTILTVGLGTHIADERFLVEHARHLQNWGLLIKHVRPDDAGVYECQVSTHPSSSIFIELKVTEAAAEIAGAPDVHVRAGSPLRLACTVRRATEPPAYVFWYHGRRMINHEPGVTVTGPQPASTVGSGVTAGVVTNDRSGTAAPATSVLLLKEADSQHSGNYTCYPSNATPAHVNVHVLNATEEESPAAILPANGSGRKSPLLSSILLALFINLILHLDR</sequence>
<dbReference type="InterPro" id="IPR013783">
    <property type="entry name" value="Ig-like_fold"/>
</dbReference>
<feature type="non-terminal residue" evidence="2">
    <location>
        <position position="1"/>
    </location>
</feature>
<dbReference type="PANTHER" id="PTHR23279">
    <property type="entry name" value="DEFECTIVE PROBOSCIS EXTENSION RESPONSE DPR -RELATED"/>
    <property type="match status" value="1"/>
</dbReference>
<dbReference type="Gene3D" id="2.60.40.10">
    <property type="entry name" value="Immunoglobulins"/>
    <property type="match status" value="2"/>
</dbReference>
<dbReference type="EMBL" id="CAKOFQ010007923">
    <property type="protein sequence ID" value="CAH2009840.1"/>
    <property type="molecule type" value="Genomic_DNA"/>
</dbReference>
<dbReference type="GO" id="GO:0032589">
    <property type="term" value="C:neuron projection membrane"/>
    <property type="evidence" value="ECO:0007669"/>
    <property type="project" value="TreeGrafter"/>
</dbReference>
<proteinExistence type="predicted"/>
<organism evidence="2 3">
    <name type="scientific">Acanthoscelides obtectus</name>
    <name type="common">Bean weevil</name>
    <name type="synonym">Bruchus obtectus</name>
    <dbReference type="NCBI Taxonomy" id="200917"/>
    <lineage>
        <taxon>Eukaryota</taxon>
        <taxon>Metazoa</taxon>
        <taxon>Ecdysozoa</taxon>
        <taxon>Arthropoda</taxon>
        <taxon>Hexapoda</taxon>
        <taxon>Insecta</taxon>
        <taxon>Pterygota</taxon>
        <taxon>Neoptera</taxon>
        <taxon>Endopterygota</taxon>
        <taxon>Coleoptera</taxon>
        <taxon>Polyphaga</taxon>
        <taxon>Cucujiformia</taxon>
        <taxon>Chrysomeloidea</taxon>
        <taxon>Chrysomelidae</taxon>
        <taxon>Bruchinae</taxon>
        <taxon>Bruchini</taxon>
        <taxon>Acanthoscelides</taxon>
    </lineage>
</organism>
<dbReference type="PROSITE" id="PS50835">
    <property type="entry name" value="IG_LIKE"/>
    <property type="match status" value="2"/>
</dbReference>
<dbReference type="InterPro" id="IPR003598">
    <property type="entry name" value="Ig_sub2"/>
</dbReference>
<dbReference type="InterPro" id="IPR003599">
    <property type="entry name" value="Ig_sub"/>
</dbReference>